<dbReference type="Proteomes" id="UP000244867">
    <property type="component" value="Unassembled WGS sequence"/>
</dbReference>
<dbReference type="CDD" id="cd04301">
    <property type="entry name" value="NAT_SF"/>
    <property type="match status" value="1"/>
</dbReference>
<keyword evidence="1 5" id="KW-0808">Transferase</keyword>
<dbReference type="PANTHER" id="PTHR43420:SF44">
    <property type="entry name" value="ACETYLTRANSFERASE YPEA"/>
    <property type="match status" value="1"/>
</dbReference>
<name>A0A2R7YZG8_9ACTN</name>
<evidence type="ECO:0000313" key="6">
    <source>
        <dbReference type="Proteomes" id="UP000244867"/>
    </source>
</evidence>
<dbReference type="InterPro" id="IPR000182">
    <property type="entry name" value="GNAT_dom"/>
</dbReference>
<gene>
    <name evidence="5" type="ORF">C7S10_06650</name>
</gene>
<dbReference type="SUPFAM" id="SSF55729">
    <property type="entry name" value="Acyl-CoA N-acyltransferases (Nat)"/>
    <property type="match status" value="1"/>
</dbReference>
<protein>
    <submittedName>
        <fullName evidence="5">Ribosomal-protein-alanine acetyltransferase</fullName>
    </submittedName>
</protein>
<evidence type="ECO:0000313" key="5">
    <source>
        <dbReference type="EMBL" id="PUA81742.1"/>
    </source>
</evidence>
<evidence type="ECO:0000256" key="1">
    <source>
        <dbReference type="ARBA" id="ARBA00022679"/>
    </source>
</evidence>
<dbReference type="GO" id="GO:0016747">
    <property type="term" value="F:acyltransferase activity, transferring groups other than amino-acyl groups"/>
    <property type="evidence" value="ECO:0007669"/>
    <property type="project" value="InterPro"/>
</dbReference>
<feature type="domain" description="N-acetyltransferase" evidence="4">
    <location>
        <begin position="1"/>
        <end position="141"/>
    </location>
</feature>
<reference evidence="5 6" key="1">
    <citation type="submission" date="2018-03" db="EMBL/GenBank/DDBJ databases">
        <authorList>
            <person name="Keele B.F."/>
        </authorList>
    </citation>
    <scope>NUCLEOTIDE SEQUENCE [LARGE SCALE GENOMIC DNA]</scope>
    <source>
        <strain evidence="5 6">IB-3</strain>
    </source>
</reference>
<evidence type="ECO:0000259" key="4">
    <source>
        <dbReference type="PROSITE" id="PS51186"/>
    </source>
</evidence>
<organism evidence="5 6">
    <name type="scientific">Nocardioides currus</name>
    <dbReference type="NCBI Taxonomy" id="2133958"/>
    <lineage>
        <taxon>Bacteria</taxon>
        <taxon>Bacillati</taxon>
        <taxon>Actinomycetota</taxon>
        <taxon>Actinomycetes</taxon>
        <taxon>Propionibacteriales</taxon>
        <taxon>Nocardioidaceae</taxon>
        <taxon>Nocardioides</taxon>
    </lineage>
</organism>
<evidence type="ECO:0000256" key="2">
    <source>
        <dbReference type="ARBA" id="ARBA00023315"/>
    </source>
</evidence>
<dbReference type="Gene3D" id="3.40.630.30">
    <property type="match status" value="1"/>
</dbReference>
<comment type="caution">
    <text evidence="5">The sequence shown here is derived from an EMBL/GenBank/DDBJ whole genome shotgun (WGS) entry which is preliminary data.</text>
</comment>
<sequence>MIRLATATDLPSVAALEAELFGPDAWDLAALRSELEGPGRRFVVDVGDDVRAYAVSRVAGDVVDLQRIGVAPAHRRAGVATGLLEELMAHPAGADRMMLEVSAANDSAIAFYLRHGFTRIGTRRRYYRDGSDATVLSVELPAQSSTPGPAASSPSQSCS</sequence>
<dbReference type="InterPro" id="IPR050680">
    <property type="entry name" value="YpeA/RimI_acetyltransf"/>
</dbReference>
<feature type="compositionally biased region" description="Low complexity" evidence="3">
    <location>
        <begin position="141"/>
        <end position="159"/>
    </location>
</feature>
<proteinExistence type="predicted"/>
<evidence type="ECO:0000256" key="3">
    <source>
        <dbReference type="SAM" id="MobiDB-lite"/>
    </source>
</evidence>
<dbReference type="AlphaFoldDB" id="A0A2R7YZG8"/>
<dbReference type="PANTHER" id="PTHR43420">
    <property type="entry name" value="ACETYLTRANSFERASE"/>
    <property type="match status" value="1"/>
</dbReference>
<dbReference type="Pfam" id="PF00583">
    <property type="entry name" value="Acetyltransf_1"/>
    <property type="match status" value="1"/>
</dbReference>
<dbReference type="PROSITE" id="PS51186">
    <property type="entry name" value="GNAT"/>
    <property type="match status" value="1"/>
</dbReference>
<dbReference type="RefSeq" id="WP_108343624.1">
    <property type="nucleotide sequence ID" value="NZ_PYXZ01000002.1"/>
</dbReference>
<keyword evidence="2" id="KW-0012">Acyltransferase</keyword>
<keyword evidence="6" id="KW-1185">Reference proteome</keyword>
<feature type="region of interest" description="Disordered" evidence="3">
    <location>
        <begin position="140"/>
        <end position="159"/>
    </location>
</feature>
<dbReference type="InterPro" id="IPR016181">
    <property type="entry name" value="Acyl_CoA_acyltransferase"/>
</dbReference>
<accession>A0A2R7YZG8</accession>
<dbReference type="EMBL" id="PYXZ01000002">
    <property type="protein sequence ID" value="PUA81742.1"/>
    <property type="molecule type" value="Genomic_DNA"/>
</dbReference>